<name>A0A1F7W6L8_9BACT</name>
<dbReference type="InterPro" id="IPR026170">
    <property type="entry name" value="FAM173A/B"/>
</dbReference>
<accession>A0A1F7W6L8</accession>
<evidence type="ECO:0008006" key="7">
    <source>
        <dbReference type="Google" id="ProtNLM"/>
    </source>
</evidence>
<evidence type="ECO:0000256" key="4">
    <source>
        <dbReference type="SAM" id="Phobius"/>
    </source>
</evidence>
<dbReference type="InterPro" id="IPR029063">
    <property type="entry name" value="SAM-dependent_MTases_sf"/>
</dbReference>
<proteinExistence type="predicted"/>
<evidence type="ECO:0000313" key="5">
    <source>
        <dbReference type="EMBL" id="OGL98409.1"/>
    </source>
</evidence>
<evidence type="ECO:0000256" key="3">
    <source>
        <dbReference type="ARBA" id="ARBA00022691"/>
    </source>
</evidence>
<dbReference type="GO" id="GO:0016279">
    <property type="term" value="F:protein-lysine N-methyltransferase activity"/>
    <property type="evidence" value="ECO:0007669"/>
    <property type="project" value="InterPro"/>
</dbReference>
<keyword evidence="4" id="KW-0812">Transmembrane</keyword>
<keyword evidence="3" id="KW-0949">S-adenosyl-L-methionine</keyword>
<reference evidence="5 6" key="1">
    <citation type="journal article" date="2016" name="Nat. Commun.">
        <title>Thousands of microbial genomes shed light on interconnected biogeochemical processes in an aquifer system.</title>
        <authorList>
            <person name="Anantharaman K."/>
            <person name="Brown C.T."/>
            <person name="Hug L.A."/>
            <person name="Sharon I."/>
            <person name="Castelle C.J."/>
            <person name="Probst A.J."/>
            <person name="Thomas B.C."/>
            <person name="Singh A."/>
            <person name="Wilkins M.J."/>
            <person name="Karaoz U."/>
            <person name="Brodie E.L."/>
            <person name="Williams K.H."/>
            <person name="Hubbard S.S."/>
            <person name="Banfield J.F."/>
        </authorList>
    </citation>
    <scope>NUCLEOTIDE SEQUENCE [LARGE SCALE GENOMIC DNA]</scope>
</reference>
<keyword evidence="1" id="KW-0489">Methyltransferase</keyword>
<evidence type="ECO:0000256" key="1">
    <source>
        <dbReference type="ARBA" id="ARBA00022603"/>
    </source>
</evidence>
<keyword evidence="4" id="KW-1133">Transmembrane helix</keyword>
<sequence>MGTLALIGVLFVQGLLMIGIIFLIHWHLVALTSVPWVRTPRWKTRRMLSLAGLTAGERMVDFGSGDGSTVIDAARDFGAIGQGVEMQWPLHWISRIRAWMTGVSEKVTFVRGDLFSIPMPDADVVFCYLFPELNARLEPFLKNRYPSGTRVVSRTFSFPSLPLLTSEKIGAETIYLYRIS</sequence>
<dbReference type="PANTHER" id="PTHR13610:SF11">
    <property type="entry name" value="METHYLTRANSFERASE DOMAIN-CONTAINING PROTEIN"/>
    <property type="match status" value="1"/>
</dbReference>
<evidence type="ECO:0000313" key="6">
    <source>
        <dbReference type="Proteomes" id="UP000176501"/>
    </source>
</evidence>
<dbReference type="AlphaFoldDB" id="A0A1F7W6L8"/>
<feature type="transmembrane region" description="Helical" evidence="4">
    <location>
        <begin position="6"/>
        <end position="37"/>
    </location>
</feature>
<protein>
    <recommendedName>
        <fullName evidence="7">Methyltransferase domain-containing protein</fullName>
    </recommendedName>
</protein>
<comment type="caution">
    <text evidence="5">The sequence shown here is derived from an EMBL/GenBank/DDBJ whole genome shotgun (WGS) entry which is preliminary data.</text>
</comment>
<dbReference type="GO" id="GO:0032259">
    <property type="term" value="P:methylation"/>
    <property type="evidence" value="ECO:0007669"/>
    <property type="project" value="UniProtKB-KW"/>
</dbReference>
<dbReference type="Proteomes" id="UP000176501">
    <property type="component" value="Unassembled WGS sequence"/>
</dbReference>
<dbReference type="SUPFAM" id="SSF53335">
    <property type="entry name" value="S-adenosyl-L-methionine-dependent methyltransferases"/>
    <property type="match status" value="1"/>
</dbReference>
<organism evidence="5 6">
    <name type="scientific">Candidatus Uhrbacteria bacterium RIFOXYB2_FULL_57_15</name>
    <dbReference type="NCBI Taxonomy" id="1802422"/>
    <lineage>
        <taxon>Bacteria</taxon>
        <taxon>Candidatus Uhriibacteriota</taxon>
    </lineage>
</organism>
<keyword evidence="4" id="KW-0472">Membrane</keyword>
<dbReference type="EMBL" id="MGFE01000020">
    <property type="protein sequence ID" value="OGL98409.1"/>
    <property type="molecule type" value="Genomic_DNA"/>
</dbReference>
<keyword evidence="2" id="KW-0808">Transferase</keyword>
<dbReference type="Gene3D" id="3.40.50.150">
    <property type="entry name" value="Vaccinia Virus protein VP39"/>
    <property type="match status" value="1"/>
</dbReference>
<evidence type="ECO:0000256" key="2">
    <source>
        <dbReference type="ARBA" id="ARBA00022679"/>
    </source>
</evidence>
<gene>
    <name evidence="5" type="ORF">A2304_01795</name>
</gene>
<dbReference type="PANTHER" id="PTHR13610">
    <property type="entry name" value="METHYLTRANSFERASE DOMAIN-CONTAINING PROTEIN"/>
    <property type="match status" value="1"/>
</dbReference>